<dbReference type="AlphaFoldDB" id="A0AAD5C207"/>
<dbReference type="CDD" id="cd22109">
    <property type="entry name" value="F-box_FBXO41"/>
    <property type="match status" value="1"/>
</dbReference>
<dbReference type="PANTHER" id="PTHR34709">
    <property type="entry name" value="OS10G0396666 PROTEIN"/>
    <property type="match status" value="1"/>
</dbReference>
<feature type="non-terminal residue" evidence="2">
    <location>
        <position position="274"/>
    </location>
</feature>
<dbReference type="PROSITE" id="PS50181">
    <property type="entry name" value="FBOX"/>
    <property type="match status" value="1"/>
</dbReference>
<dbReference type="EMBL" id="JAMZMK010010006">
    <property type="protein sequence ID" value="KAI7733409.1"/>
    <property type="molecule type" value="Genomic_DNA"/>
</dbReference>
<dbReference type="InterPro" id="IPR001810">
    <property type="entry name" value="F-box_dom"/>
</dbReference>
<name>A0AAD5C207_AMBAR</name>
<accession>A0AAD5C207</accession>
<evidence type="ECO:0000313" key="3">
    <source>
        <dbReference type="Proteomes" id="UP001206925"/>
    </source>
</evidence>
<organism evidence="2 3">
    <name type="scientific">Ambrosia artemisiifolia</name>
    <name type="common">Common ragweed</name>
    <dbReference type="NCBI Taxonomy" id="4212"/>
    <lineage>
        <taxon>Eukaryota</taxon>
        <taxon>Viridiplantae</taxon>
        <taxon>Streptophyta</taxon>
        <taxon>Embryophyta</taxon>
        <taxon>Tracheophyta</taxon>
        <taxon>Spermatophyta</taxon>
        <taxon>Magnoliopsida</taxon>
        <taxon>eudicotyledons</taxon>
        <taxon>Gunneridae</taxon>
        <taxon>Pentapetalae</taxon>
        <taxon>asterids</taxon>
        <taxon>campanulids</taxon>
        <taxon>Asterales</taxon>
        <taxon>Asteraceae</taxon>
        <taxon>Asteroideae</taxon>
        <taxon>Heliantheae alliance</taxon>
        <taxon>Heliantheae</taxon>
        <taxon>Ambrosia</taxon>
    </lineage>
</organism>
<comment type="caution">
    <text evidence="2">The sequence shown here is derived from an EMBL/GenBank/DDBJ whole genome shotgun (WGS) entry which is preliminary data.</text>
</comment>
<sequence length="274" mass="30682">MRIWCCLCFGEEEEEEYSKREMIGEKEELGFDNYGDVVDGENVPMRSESLDAQGSGLSLGVLEESSSSLAAAAVGSEVDALDRGGHCKRPKVNSLAMEGDIPFVCVPAQEGNPFGLSEEEYERMLNRAGQNLQPVSDGEERDHLVDSTSCEVNEVDQVSAEMNDLENQMDLTDDLLHMVFSFLDHINLCKAAKVCRQWHTASAHEDFWRNLEILTLGKGQLWEAFFQALPDCTMLNSLIVTDAVLGNGHQDIPIYHDRLRHLQIVKCRMVRISV</sequence>
<gene>
    <name evidence="2" type="ORF">M8C21_023275</name>
</gene>
<keyword evidence="3" id="KW-1185">Reference proteome</keyword>
<dbReference type="InterPro" id="IPR036047">
    <property type="entry name" value="F-box-like_dom_sf"/>
</dbReference>
<protein>
    <recommendedName>
        <fullName evidence="1">F-box domain-containing protein</fullName>
    </recommendedName>
</protein>
<dbReference type="InterPro" id="IPR055312">
    <property type="entry name" value="FBL15-like"/>
</dbReference>
<feature type="domain" description="F-box" evidence="1">
    <location>
        <begin position="165"/>
        <end position="211"/>
    </location>
</feature>
<dbReference type="PANTHER" id="PTHR34709:SF57">
    <property type="entry name" value="F-BOX DOMAIN-CONTAINING PROTEIN"/>
    <property type="match status" value="1"/>
</dbReference>
<reference evidence="2" key="1">
    <citation type="submission" date="2022-06" db="EMBL/GenBank/DDBJ databases">
        <title>Uncovering the hologenomic basis of an extraordinary plant invasion.</title>
        <authorList>
            <person name="Bieker V.C."/>
            <person name="Martin M.D."/>
            <person name="Gilbert T."/>
            <person name="Hodgins K."/>
            <person name="Battlay P."/>
            <person name="Petersen B."/>
            <person name="Wilson J."/>
        </authorList>
    </citation>
    <scope>NUCLEOTIDE SEQUENCE</scope>
    <source>
        <strain evidence="2">AA19_3_7</strain>
        <tissue evidence="2">Leaf</tissue>
    </source>
</reference>
<dbReference type="SMART" id="SM00256">
    <property type="entry name" value="FBOX"/>
    <property type="match status" value="1"/>
</dbReference>
<dbReference type="Proteomes" id="UP001206925">
    <property type="component" value="Unassembled WGS sequence"/>
</dbReference>
<dbReference type="SUPFAM" id="SSF81383">
    <property type="entry name" value="F-box domain"/>
    <property type="match status" value="1"/>
</dbReference>
<dbReference type="Pfam" id="PF12937">
    <property type="entry name" value="F-box-like"/>
    <property type="match status" value="1"/>
</dbReference>
<evidence type="ECO:0000313" key="2">
    <source>
        <dbReference type="EMBL" id="KAI7733409.1"/>
    </source>
</evidence>
<proteinExistence type="predicted"/>
<dbReference type="Gene3D" id="1.20.1280.50">
    <property type="match status" value="1"/>
</dbReference>
<evidence type="ECO:0000259" key="1">
    <source>
        <dbReference type="PROSITE" id="PS50181"/>
    </source>
</evidence>